<evidence type="ECO:0000313" key="1">
    <source>
        <dbReference type="EMBL" id="EQD37948.1"/>
    </source>
</evidence>
<proteinExistence type="predicted"/>
<accession>T0YY17</accession>
<feature type="non-terminal residue" evidence="1">
    <location>
        <position position="163"/>
    </location>
</feature>
<organism evidence="1">
    <name type="scientific">mine drainage metagenome</name>
    <dbReference type="NCBI Taxonomy" id="410659"/>
    <lineage>
        <taxon>unclassified sequences</taxon>
        <taxon>metagenomes</taxon>
        <taxon>ecological metagenomes</taxon>
    </lineage>
</organism>
<protein>
    <submittedName>
        <fullName evidence="1">Protein AMN1</fullName>
    </submittedName>
</protein>
<dbReference type="Gene3D" id="3.80.10.10">
    <property type="entry name" value="Ribonuclease Inhibitor"/>
    <property type="match status" value="1"/>
</dbReference>
<dbReference type="EMBL" id="AUZX01012730">
    <property type="protein sequence ID" value="EQD37948.1"/>
    <property type="molecule type" value="Genomic_DNA"/>
</dbReference>
<comment type="caution">
    <text evidence="1">The sequence shown here is derived from an EMBL/GenBank/DDBJ whole genome shotgun (WGS) entry which is preliminary data.</text>
</comment>
<dbReference type="SUPFAM" id="SSF52047">
    <property type="entry name" value="RNI-like"/>
    <property type="match status" value="1"/>
</dbReference>
<reference evidence="1" key="1">
    <citation type="submission" date="2013-08" db="EMBL/GenBank/DDBJ databases">
        <authorList>
            <person name="Mendez C."/>
            <person name="Richter M."/>
            <person name="Ferrer M."/>
            <person name="Sanchez J."/>
        </authorList>
    </citation>
    <scope>NUCLEOTIDE SEQUENCE</scope>
</reference>
<feature type="non-terminal residue" evidence="1">
    <location>
        <position position="1"/>
    </location>
</feature>
<name>T0YY17_9ZZZZ</name>
<sequence length="163" mass="18523">ISLAECRNIFDAGVQHLKHLKYLTKVILLGCSNVKDDSIKELSRNLKYLEEIDIGGTNVTAESLRELVCMCLNLKKVNITGCKRLNASDDIILKQNKINVEGGEDVFRFYLVPEQFSDLPRITNSVLKTRSTLSLHKVYKYLIKKLQTEHAIEEVSDDQVADQ</sequence>
<dbReference type="InterPro" id="IPR032675">
    <property type="entry name" value="LRR_dom_sf"/>
</dbReference>
<gene>
    <name evidence="1" type="ORF">B1A_17308</name>
</gene>
<dbReference type="AlphaFoldDB" id="T0YY17"/>
<reference evidence="1" key="2">
    <citation type="journal article" date="2014" name="ISME J.">
        <title>Microbial stratification in low pH oxic and suboxic macroscopic growths along an acid mine drainage.</title>
        <authorList>
            <person name="Mendez-Garcia C."/>
            <person name="Mesa V."/>
            <person name="Sprenger R.R."/>
            <person name="Richter M."/>
            <person name="Diez M.S."/>
            <person name="Solano J."/>
            <person name="Bargiela R."/>
            <person name="Golyshina O.V."/>
            <person name="Manteca A."/>
            <person name="Ramos J.L."/>
            <person name="Gallego J.R."/>
            <person name="Llorente I."/>
            <person name="Martins Dos Santos V.A."/>
            <person name="Jensen O.N."/>
            <person name="Pelaez A.I."/>
            <person name="Sanchez J."/>
            <person name="Ferrer M."/>
        </authorList>
    </citation>
    <scope>NUCLEOTIDE SEQUENCE</scope>
</reference>